<keyword evidence="1" id="KW-1003">Cell membrane</keyword>
<dbReference type="GO" id="GO:0005886">
    <property type="term" value="C:plasma membrane"/>
    <property type="evidence" value="ECO:0007669"/>
    <property type="project" value="InterPro"/>
</dbReference>
<dbReference type="Proteomes" id="UP000189796">
    <property type="component" value="Chromosome I"/>
</dbReference>
<evidence type="ECO:0000313" key="7">
    <source>
        <dbReference type="Proteomes" id="UP000189796"/>
    </source>
</evidence>
<dbReference type="InterPro" id="IPR009760">
    <property type="entry name" value="DUF1328"/>
</dbReference>
<feature type="transmembrane region" description="Helical" evidence="5">
    <location>
        <begin position="35"/>
        <end position="55"/>
    </location>
</feature>
<accession>A0A1M5GYQ1</accession>
<keyword evidence="4 5" id="KW-0472">Membrane</keyword>
<evidence type="ECO:0000256" key="4">
    <source>
        <dbReference type="ARBA" id="ARBA00023136"/>
    </source>
</evidence>
<name>A0A1M5GYQ1_9BRAD</name>
<evidence type="ECO:0000256" key="3">
    <source>
        <dbReference type="ARBA" id="ARBA00022989"/>
    </source>
</evidence>
<keyword evidence="2 5" id="KW-0812">Transmembrane</keyword>
<reference evidence="6 7" key="1">
    <citation type="submission" date="2016-11" db="EMBL/GenBank/DDBJ databases">
        <authorList>
            <person name="Jaros S."/>
            <person name="Januszkiewicz K."/>
            <person name="Wedrychowicz H."/>
        </authorList>
    </citation>
    <scope>NUCLEOTIDE SEQUENCE [LARGE SCALE GENOMIC DNA]</scope>
    <source>
        <strain evidence="6 7">GAS138</strain>
    </source>
</reference>
<evidence type="ECO:0000313" key="6">
    <source>
        <dbReference type="EMBL" id="SHG08735.1"/>
    </source>
</evidence>
<keyword evidence="3 5" id="KW-1133">Transmembrane helix</keyword>
<dbReference type="RefSeq" id="WP_079599655.1">
    <property type="nucleotide sequence ID" value="NZ_LT670817.1"/>
</dbReference>
<dbReference type="PIRSF" id="PIRSF036466">
    <property type="entry name" value="UCP036466"/>
    <property type="match status" value="1"/>
</dbReference>
<dbReference type="OrthoDB" id="8021162at2"/>
<protein>
    <submittedName>
        <fullName evidence="6">Uncharacterized protein</fullName>
    </submittedName>
</protein>
<evidence type="ECO:0000256" key="2">
    <source>
        <dbReference type="ARBA" id="ARBA00022692"/>
    </source>
</evidence>
<gene>
    <name evidence="6" type="ORF">SAMN05443248_0234</name>
</gene>
<dbReference type="EMBL" id="LT670817">
    <property type="protein sequence ID" value="SHG08735.1"/>
    <property type="molecule type" value="Genomic_DNA"/>
</dbReference>
<sequence length="58" mass="6032">MAISKWVLLILVVSIAAGLSGVANRSSVSADVAGALFGTLLIIFVVLLVLGFTVYRPE</sequence>
<proteinExistence type="predicted"/>
<evidence type="ECO:0000256" key="1">
    <source>
        <dbReference type="ARBA" id="ARBA00022475"/>
    </source>
</evidence>
<organism evidence="6 7">
    <name type="scientific">Bradyrhizobium erythrophlei</name>
    <dbReference type="NCBI Taxonomy" id="1437360"/>
    <lineage>
        <taxon>Bacteria</taxon>
        <taxon>Pseudomonadati</taxon>
        <taxon>Pseudomonadota</taxon>
        <taxon>Alphaproteobacteria</taxon>
        <taxon>Hyphomicrobiales</taxon>
        <taxon>Nitrobacteraceae</taxon>
        <taxon>Bradyrhizobium</taxon>
    </lineage>
</organism>
<evidence type="ECO:0000256" key="5">
    <source>
        <dbReference type="SAM" id="Phobius"/>
    </source>
</evidence>
<dbReference type="AlphaFoldDB" id="A0A1M5GYQ1"/>